<dbReference type="EMBL" id="JALJOU010000038">
    <property type="protein sequence ID" value="KAK9832786.1"/>
    <property type="molecule type" value="Genomic_DNA"/>
</dbReference>
<dbReference type="InterPro" id="IPR002347">
    <property type="entry name" value="SDR_fam"/>
</dbReference>
<dbReference type="Pfam" id="PF00106">
    <property type="entry name" value="adh_short"/>
    <property type="match status" value="1"/>
</dbReference>
<dbReference type="SUPFAM" id="SSF51735">
    <property type="entry name" value="NAD(P)-binding Rossmann-fold domains"/>
    <property type="match status" value="1"/>
</dbReference>
<accession>A0AAW1RG78</accession>
<name>A0AAW1RG78_9CHLO</name>
<protein>
    <submittedName>
        <fullName evidence="2">Uncharacterized protein</fullName>
    </submittedName>
</protein>
<evidence type="ECO:0000256" key="1">
    <source>
        <dbReference type="ARBA" id="ARBA00023002"/>
    </source>
</evidence>
<dbReference type="AlphaFoldDB" id="A0AAW1RG78"/>
<reference evidence="2 3" key="1">
    <citation type="journal article" date="2024" name="Nat. Commun.">
        <title>Phylogenomics reveals the evolutionary origins of lichenization in chlorophyte algae.</title>
        <authorList>
            <person name="Puginier C."/>
            <person name="Libourel C."/>
            <person name="Otte J."/>
            <person name="Skaloud P."/>
            <person name="Haon M."/>
            <person name="Grisel S."/>
            <person name="Petersen M."/>
            <person name="Berrin J.G."/>
            <person name="Delaux P.M."/>
            <person name="Dal Grande F."/>
            <person name="Keller J."/>
        </authorList>
    </citation>
    <scope>NUCLEOTIDE SEQUENCE [LARGE SCALE GENOMIC DNA]</scope>
    <source>
        <strain evidence="2 3">SAG 245.80</strain>
    </source>
</reference>
<dbReference type="PRINTS" id="PR00081">
    <property type="entry name" value="GDHRDH"/>
</dbReference>
<keyword evidence="3" id="KW-1185">Reference proteome</keyword>
<dbReference type="PANTHER" id="PTHR43157:SF31">
    <property type="entry name" value="PHOSPHATIDYLINOSITOL-GLYCAN BIOSYNTHESIS CLASS F PROTEIN"/>
    <property type="match status" value="1"/>
</dbReference>
<sequence>MNTEGVCIVTAANSGIGKEVAAGLLERGQHVILACRNMGRCRAAQEELAERRLPGISECAQLDVASYKSVRDFAGRVCTDAGQRGGRKVKVLINNAGIMGLPLTREGVDPHMHVNHYGPYLLMRLLLPALAPHARVVFVASRAHEHGRLHVSKGRVQGMPPHWYLRYARSKLCNVLTAAELQRRARAAGLALTTASVSPGIVATNLWDNLPVFWRAPVRLLVRRFCLTPRQGAATVLYAATEPGLERHGGRYWHACKEKRPSAYARDAHLAAKLWDASEAAVGLTKEEAAWP</sequence>
<evidence type="ECO:0000313" key="2">
    <source>
        <dbReference type="EMBL" id="KAK9832786.1"/>
    </source>
</evidence>
<dbReference type="Proteomes" id="UP001445335">
    <property type="component" value="Unassembled WGS sequence"/>
</dbReference>
<keyword evidence="1" id="KW-0560">Oxidoreductase</keyword>
<proteinExistence type="predicted"/>
<dbReference type="GO" id="GO:0016491">
    <property type="term" value="F:oxidoreductase activity"/>
    <property type="evidence" value="ECO:0007669"/>
    <property type="project" value="UniProtKB-KW"/>
</dbReference>
<gene>
    <name evidence="2" type="ORF">WJX81_000806</name>
</gene>
<dbReference type="PANTHER" id="PTHR43157">
    <property type="entry name" value="PHOSPHATIDYLINOSITOL-GLYCAN BIOSYNTHESIS CLASS F PROTEIN-RELATED"/>
    <property type="match status" value="1"/>
</dbReference>
<dbReference type="Gene3D" id="3.40.50.720">
    <property type="entry name" value="NAD(P)-binding Rossmann-like Domain"/>
    <property type="match status" value="1"/>
</dbReference>
<dbReference type="InterPro" id="IPR036291">
    <property type="entry name" value="NAD(P)-bd_dom_sf"/>
</dbReference>
<comment type="caution">
    <text evidence="2">The sequence shown here is derived from an EMBL/GenBank/DDBJ whole genome shotgun (WGS) entry which is preliminary data.</text>
</comment>
<organism evidence="2 3">
    <name type="scientific">Elliptochloris bilobata</name>
    <dbReference type="NCBI Taxonomy" id="381761"/>
    <lineage>
        <taxon>Eukaryota</taxon>
        <taxon>Viridiplantae</taxon>
        <taxon>Chlorophyta</taxon>
        <taxon>core chlorophytes</taxon>
        <taxon>Trebouxiophyceae</taxon>
        <taxon>Trebouxiophyceae incertae sedis</taxon>
        <taxon>Elliptochloris clade</taxon>
        <taxon>Elliptochloris</taxon>
    </lineage>
</organism>
<evidence type="ECO:0000313" key="3">
    <source>
        <dbReference type="Proteomes" id="UP001445335"/>
    </source>
</evidence>